<dbReference type="OrthoDB" id="9944147at2"/>
<comment type="caution">
    <text evidence="2">The sequence shown here is derived from an EMBL/GenBank/DDBJ whole genome shotgun (WGS) entry which is preliminary data.</text>
</comment>
<organism evidence="2 3">
    <name type="scientific">Chryseobacterium koreense CCUG 49689</name>
    <dbReference type="NCBI Taxonomy" id="1304281"/>
    <lineage>
        <taxon>Bacteria</taxon>
        <taxon>Pseudomonadati</taxon>
        <taxon>Bacteroidota</taxon>
        <taxon>Flavobacteriia</taxon>
        <taxon>Flavobacteriales</taxon>
        <taxon>Weeksellaceae</taxon>
        <taxon>Chryseobacterium group</taxon>
        <taxon>Chryseobacterium</taxon>
    </lineage>
</organism>
<accession>A0A0J7IWX5</accession>
<evidence type="ECO:0000313" key="2">
    <source>
        <dbReference type="EMBL" id="KMQ70331.1"/>
    </source>
</evidence>
<dbReference type="EMBL" id="LFNG01000022">
    <property type="protein sequence ID" value="KMQ70331.1"/>
    <property type="molecule type" value="Genomic_DNA"/>
</dbReference>
<dbReference type="PATRIC" id="fig|1304281.5.peg.2805"/>
<evidence type="ECO:0008006" key="4">
    <source>
        <dbReference type="Google" id="ProtNLM"/>
    </source>
</evidence>
<evidence type="ECO:0000313" key="3">
    <source>
        <dbReference type="Proteomes" id="UP000035900"/>
    </source>
</evidence>
<sequence length="71" mass="8355">MTDEVFILILKARLKQYYQEGKSVGLELRALVAQFRQEIEDDILKFKYRDKNESNNKNRSGNAVSHSQDHQ</sequence>
<dbReference type="Proteomes" id="UP000035900">
    <property type="component" value="Unassembled WGS sequence"/>
</dbReference>
<reference evidence="2 3" key="1">
    <citation type="journal article" date="2004" name="Int. J. Syst. Evol. Microbiol.">
        <title>Kaistella koreensis gen. nov., sp. nov., a novel member of the Chryseobacterium-Bergeyella-Riemerella branch.</title>
        <authorList>
            <person name="Kim M.K."/>
            <person name="Im W.T."/>
            <person name="Shin Y.K."/>
            <person name="Lim J.H."/>
            <person name="Kim S.H."/>
            <person name="Lee B.C."/>
            <person name="Park M.Y."/>
            <person name="Lee K.Y."/>
            <person name="Lee S.T."/>
        </authorList>
    </citation>
    <scope>NUCLEOTIDE SEQUENCE [LARGE SCALE GENOMIC DNA]</scope>
    <source>
        <strain evidence="2 3">CCUG 49689</strain>
    </source>
</reference>
<proteinExistence type="predicted"/>
<keyword evidence="3" id="KW-1185">Reference proteome</keyword>
<name>A0A0J7IWX5_9FLAO</name>
<dbReference type="RefSeq" id="WP_048500484.1">
    <property type="nucleotide sequence ID" value="NZ_LFNG01000022.1"/>
</dbReference>
<evidence type="ECO:0000256" key="1">
    <source>
        <dbReference type="SAM" id="MobiDB-lite"/>
    </source>
</evidence>
<protein>
    <recommendedName>
        <fullName evidence="4">Transposase</fullName>
    </recommendedName>
</protein>
<dbReference type="STRING" id="1304281.ACM44_13010"/>
<feature type="region of interest" description="Disordered" evidence="1">
    <location>
        <begin position="50"/>
        <end position="71"/>
    </location>
</feature>
<dbReference type="AlphaFoldDB" id="A0A0J7IWX5"/>
<gene>
    <name evidence="2" type="ORF">ACM44_13010</name>
</gene>
<feature type="compositionally biased region" description="Polar residues" evidence="1">
    <location>
        <begin position="57"/>
        <end position="71"/>
    </location>
</feature>